<organism evidence="2 3">
    <name type="scientific">Caligus rogercresseyi</name>
    <name type="common">Sea louse</name>
    <dbReference type="NCBI Taxonomy" id="217165"/>
    <lineage>
        <taxon>Eukaryota</taxon>
        <taxon>Metazoa</taxon>
        <taxon>Ecdysozoa</taxon>
        <taxon>Arthropoda</taxon>
        <taxon>Crustacea</taxon>
        <taxon>Multicrustacea</taxon>
        <taxon>Hexanauplia</taxon>
        <taxon>Copepoda</taxon>
        <taxon>Siphonostomatoida</taxon>
        <taxon>Caligidae</taxon>
        <taxon>Caligus</taxon>
    </lineage>
</organism>
<protein>
    <recommendedName>
        <fullName evidence="4">ZAD domain-containing protein</fullName>
    </recommendedName>
</protein>
<evidence type="ECO:0000256" key="1">
    <source>
        <dbReference type="SAM" id="MobiDB-lite"/>
    </source>
</evidence>
<sequence length="371" mass="42922">MSSRRQCLNNPDRFCYICGEVCLDSFKRKITDFVKKLYLAYFGCKLGDQDKEWAPHIVCVSCITQLREWSKAKKKNLSFGVPMVWREPKNHSDDCYFCAINLIGINRKNRKTLTYPKLDSAIRPVPHSEDVPVPVFESFPDVTDDESATEQSQCDGLHNYDDRDFEGTTSQPKQFNQGELNDLVRDLNLPKKSAELLASRLSEKNLLQSGTTISFYRTRDSEFVSFFSEKDGLVYCNDIVGLLDKLGISNYSPQEWRLFMDSSKYSLKVVLLHNGNKYGSIPVAHSTKLKETYETVKLVLLKINYHKHGWQICVDLKMVNFLLGQQGGFTKYPCFLCHWDSRAREEHWVRKEWPKRTHMTVGEKNVIAEPL</sequence>
<proteinExistence type="predicted"/>
<evidence type="ECO:0008006" key="4">
    <source>
        <dbReference type="Google" id="ProtNLM"/>
    </source>
</evidence>
<dbReference type="EMBL" id="CP045904">
    <property type="protein sequence ID" value="QQP35974.1"/>
    <property type="molecule type" value="Genomic_DNA"/>
</dbReference>
<dbReference type="AlphaFoldDB" id="A0A7T8GQG0"/>
<name>A0A7T8GQG0_CALRO</name>
<gene>
    <name evidence="2" type="ORF">FKW44_020935</name>
</gene>
<feature type="non-terminal residue" evidence="2">
    <location>
        <position position="371"/>
    </location>
</feature>
<keyword evidence="3" id="KW-1185">Reference proteome</keyword>
<evidence type="ECO:0000313" key="2">
    <source>
        <dbReference type="EMBL" id="QQP35974.1"/>
    </source>
</evidence>
<reference evidence="3" key="1">
    <citation type="submission" date="2021-01" db="EMBL/GenBank/DDBJ databases">
        <title>Caligus Genome Assembly.</title>
        <authorList>
            <person name="Gallardo-Escarate C."/>
        </authorList>
    </citation>
    <scope>NUCLEOTIDE SEQUENCE [LARGE SCALE GENOMIC DNA]</scope>
</reference>
<evidence type="ECO:0000313" key="3">
    <source>
        <dbReference type="Proteomes" id="UP000595437"/>
    </source>
</evidence>
<accession>A0A7T8GQG0</accession>
<dbReference type="OrthoDB" id="8063408at2759"/>
<dbReference type="PANTHER" id="PTHR46114:SF1">
    <property type="entry name" value="ZAD DOMAIN-CONTAINING PROTEIN"/>
    <property type="match status" value="1"/>
</dbReference>
<dbReference type="PANTHER" id="PTHR46114">
    <property type="entry name" value="APPLE DOMAIN-CONTAINING PROTEIN"/>
    <property type="match status" value="1"/>
</dbReference>
<dbReference type="Proteomes" id="UP000595437">
    <property type="component" value="Chromosome 15"/>
</dbReference>
<feature type="region of interest" description="Disordered" evidence="1">
    <location>
        <begin position="142"/>
        <end position="174"/>
    </location>
</feature>